<reference evidence="9" key="1">
    <citation type="submission" date="2020-06" db="EMBL/GenBank/DDBJ databases">
        <title>A novel thermopfilic bacterium from Erzurum, Turkey.</title>
        <authorList>
            <person name="Adiguzel A."/>
            <person name="Ay H."/>
            <person name="Baltaci M.O."/>
        </authorList>
    </citation>
    <scope>NUCLEOTIDE SEQUENCE</scope>
    <source>
        <strain evidence="9">P2</strain>
    </source>
</reference>
<dbReference type="GO" id="GO:0016020">
    <property type="term" value="C:membrane"/>
    <property type="evidence" value="ECO:0007669"/>
    <property type="project" value="UniProtKB-SubCell"/>
</dbReference>
<accession>A0A8J8GHM5</accession>
<feature type="transmembrane region" description="Helical" evidence="8">
    <location>
        <begin position="147"/>
        <end position="164"/>
    </location>
</feature>
<keyword evidence="3" id="KW-0813">Transport</keyword>
<keyword evidence="6 8" id="KW-1133">Transmembrane helix</keyword>
<dbReference type="Proteomes" id="UP000625804">
    <property type="component" value="Unassembled WGS sequence"/>
</dbReference>
<evidence type="ECO:0000256" key="5">
    <source>
        <dbReference type="ARBA" id="ARBA00022692"/>
    </source>
</evidence>
<dbReference type="PANTHER" id="PTHR34975:SF2">
    <property type="entry name" value="SPORE GERMINATION PROTEIN A2"/>
    <property type="match status" value="1"/>
</dbReference>
<feature type="transmembrane region" description="Helical" evidence="8">
    <location>
        <begin position="268"/>
        <end position="290"/>
    </location>
</feature>
<comment type="similarity">
    <text evidence="2">Belongs to the amino acid-polyamine-organocation (APC) superfamily. Spore germination protein (SGP) (TC 2.A.3.9) family.</text>
</comment>
<comment type="subcellular location">
    <subcellularLocation>
        <location evidence="1">Membrane</location>
        <topology evidence="1">Multi-pass membrane protein</topology>
    </subcellularLocation>
</comment>
<evidence type="ECO:0000256" key="4">
    <source>
        <dbReference type="ARBA" id="ARBA00022544"/>
    </source>
</evidence>
<dbReference type="InterPro" id="IPR004761">
    <property type="entry name" value="Spore_GerAB"/>
</dbReference>
<dbReference type="RefSeq" id="WP_173731697.1">
    <property type="nucleotide sequence ID" value="NZ_JABTTE010000017.1"/>
</dbReference>
<keyword evidence="5 8" id="KW-0812">Transmembrane</keyword>
<evidence type="ECO:0000256" key="8">
    <source>
        <dbReference type="SAM" id="Phobius"/>
    </source>
</evidence>
<keyword evidence="10" id="KW-1185">Reference proteome</keyword>
<proteinExistence type="inferred from homology"/>
<dbReference type="PANTHER" id="PTHR34975">
    <property type="entry name" value="SPORE GERMINATION PROTEIN A2"/>
    <property type="match status" value="1"/>
</dbReference>
<dbReference type="NCBIfam" id="TIGR00912">
    <property type="entry name" value="2A0309"/>
    <property type="match status" value="1"/>
</dbReference>
<dbReference type="GO" id="GO:0009847">
    <property type="term" value="P:spore germination"/>
    <property type="evidence" value="ECO:0007669"/>
    <property type="project" value="InterPro"/>
</dbReference>
<comment type="caution">
    <text evidence="9">The sequence shown here is derived from an EMBL/GenBank/DDBJ whole genome shotgun (WGS) entry which is preliminary data.</text>
</comment>
<evidence type="ECO:0000256" key="2">
    <source>
        <dbReference type="ARBA" id="ARBA00007998"/>
    </source>
</evidence>
<feature type="transmembrane region" description="Helical" evidence="8">
    <location>
        <begin position="336"/>
        <end position="356"/>
    </location>
</feature>
<keyword evidence="4" id="KW-0309">Germination</keyword>
<evidence type="ECO:0000313" key="10">
    <source>
        <dbReference type="Proteomes" id="UP000625804"/>
    </source>
</evidence>
<evidence type="ECO:0000256" key="3">
    <source>
        <dbReference type="ARBA" id="ARBA00022448"/>
    </source>
</evidence>
<dbReference type="EMBL" id="JABTTE010000017">
    <property type="protein sequence ID" value="NSL52490.1"/>
    <property type="molecule type" value="Genomic_DNA"/>
</dbReference>
<feature type="transmembrane region" description="Helical" evidence="8">
    <location>
        <begin position="184"/>
        <end position="207"/>
    </location>
</feature>
<feature type="transmembrane region" description="Helical" evidence="8">
    <location>
        <begin position="46"/>
        <end position="65"/>
    </location>
</feature>
<gene>
    <name evidence="9" type="ORF">HR057_12075</name>
</gene>
<dbReference type="AlphaFoldDB" id="A0A8J8GHM5"/>
<protein>
    <submittedName>
        <fullName evidence="9">Endospore germination permease</fullName>
    </submittedName>
</protein>
<evidence type="ECO:0000256" key="6">
    <source>
        <dbReference type="ARBA" id="ARBA00022989"/>
    </source>
</evidence>
<feature type="transmembrane region" description="Helical" evidence="8">
    <location>
        <begin position="219"/>
        <end position="248"/>
    </location>
</feature>
<feature type="transmembrane region" description="Helical" evidence="8">
    <location>
        <begin position="77"/>
        <end position="97"/>
    </location>
</feature>
<feature type="transmembrane region" description="Helical" evidence="8">
    <location>
        <begin position="117"/>
        <end position="135"/>
    </location>
</feature>
<evidence type="ECO:0000256" key="7">
    <source>
        <dbReference type="ARBA" id="ARBA00023136"/>
    </source>
</evidence>
<evidence type="ECO:0000313" key="9">
    <source>
        <dbReference type="EMBL" id="NSL52490.1"/>
    </source>
</evidence>
<sequence length="387" mass="43058">MIEKGRISARQMAIMMNQTILATALLLVPAITGKFAKQDMWISPLWASTVGFLTVYITNQLHNLYPRKTVIEYSQNIVGAFFGKAIGVLYICFYIHINAIVLREYGEFVVGTFLTRTPMIFIIGAMTLVCAYAVRSGLEVIARTAEIVVPVVILLFLTTSILLIPELNINKMLPIMDRGIGPSLMGATIPASWFSEYFVIAFLLPFLVDQQKSFKWSILSVLSVLFMMFITNIFTLLLLGNITAKFVYPVMSAIRYISIAEFLQHLESIVMGVWVAGTYIKISVFYYATVLGTAQLLNLSDYRPLVLPIGLLLVIVSIWSMPDLSSLSHFLGTTGVFYLTSIQTGIPILLLLIALVRKKIQKIKSSNDQNLKSEQPSVGLESGNANE</sequence>
<organism evidence="9 10">
    <name type="scientific">Calidifontibacillus erzurumensis</name>
    <dbReference type="NCBI Taxonomy" id="2741433"/>
    <lineage>
        <taxon>Bacteria</taxon>
        <taxon>Bacillati</taxon>
        <taxon>Bacillota</taxon>
        <taxon>Bacilli</taxon>
        <taxon>Bacillales</taxon>
        <taxon>Bacillaceae</taxon>
        <taxon>Calidifontibacillus/Schinkia group</taxon>
        <taxon>Calidifontibacillus</taxon>
    </lineage>
</organism>
<keyword evidence="7 8" id="KW-0472">Membrane</keyword>
<name>A0A8J8GHM5_9BACI</name>
<feature type="transmembrane region" description="Helical" evidence="8">
    <location>
        <begin position="302"/>
        <end position="321"/>
    </location>
</feature>
<evidence type="ECO:0000256" key="1">
    <source>
        <dbReference type="ARBA" id="ARBA00004141"/>
    </source>
</evidence>
<dbReference type="Pfam" id="PF03845">
    <property type="entry name" value="Spore_permease"/>
    <property type="match status" value="1"/>
</dbReference>